<dbReference type="Proteomes" id="UP000766570">
    <property type="component" value="Unassembled WGS sequence"/>
</dbReference>
<gene>
    <name evidence="2" type="ORF">JOF46_000966</name>
</gene>
<keyword evidence="1" id="KW-0808">Transferase</keyword>
<reference evidence="2 3" key="1">
    <citation type="submission" date="2021-03" db="EMBL/GenBank/DDBJ databases">
        <title>Sequencing the genomes of 1000 actinobacteria strains.</title>
        <authorList>
            <person name="Klenk H.-P."/>
        </authorList>
    </citation>
    <scope>NUCLEOTIDE SEQUENCE [LARGE SCALE GENOMIC DNA]</scope>
    <source>
        <strain evidence="2 3">DSM 15454</strain>
    </source>
</reference>
<dbReference type="Pfam" id="PF02515">
    <property type="entry name" value="CoA_transf_3"/>
    <property type="match status" value="1"/>
</dbReference>
<dbReference type="EMBL" id="JAGIOE010000001">
    <property type="protein sequence ID" value="MBP2373054.1"/>
    <property type="molecule type" value="Genomic_DNA"/>
</dbReference>
<dbReference type="InterPro" id="IPR003673">
    <property type="entry name" value="CoA-Trfase_fam_III"/>
</dbReference>
<dbReference type="InterPro" id="IPR023606">
    <property type="entry name" value="CoA-Trfase_III_dom_1_sf"/>
</dbReference>
<name>A0ABS4WA18_9MICC</name>
<sequence>MLPLSGIRVIDLSRALAGPYCTALLADMGADVIKIETVTGGDSSRSWPPFDGNHSLYFDSTNRNKKSFSLDLYSESGRQLLADLLADADALVENFKPGTMEKMGLGAERLRAINPRLIVSSITGYGTAGPWKDRAGLDQVIQAASGLTSVTGKNTEETYRVGVPVIDIATGMISAFALVSALYARAQGSEAQNVSTSLFETALGLSAFQGQTALSQDRAPEPQGNNHPTIAPYGAYATAGDDIVLAVATESQWAAFCSVLGRTELTEDPRFATGRDRAVHREELNALVTRELATRPAAAWIEDLNAVGIPSGPVFDYLQAVNSDQARALGLIAETRRADGTNLRILRGPVSIGNAPTPVRHAPPVLGEHSREILTGMGLDNEQIDRLMAEGIVREPAVLATSGATA</sequence>
<dbReference type="PANTHER" id="PTHR48207">
    <property type="entry name" value="SUCCINATE--HYDROXYMETHYLGLUTARATE COA-TRANSFERASE"/>
    <property type="match status" value="1"/>
</dbReference>
<dbReference type="RefSeq" id="WP_209906285.1">
    <property type="nucleotide sequence ID" value="NZ_BAAAMI010000019.1"/>
</dbReference>
<comment type="caution">
    <text evidence="2">The sequence shown here is derived from an EMBL/GenBank/DDBJ whole genome shotgun (WGS) entry which is preliminary data.</text>
</comment>
<dbReference type="InterPro" id="IPR044855">
    <property type="entry name" value="CoA-Trfase_III_dom3_sf"/>
</dbReference>
<evidence type="ECO:0000256" key="1">
    <source>
        <dbReference type="ARBA" id="ARBA00022679"/>
    </source>
</evidence>
<organism evidence="2 3">
    <name type="scientific">Paeniglutamicibacter psychrophenolicus</name>
    <dbReference type="NCBI Taxonomy" id="257454"/>
    <lineage>
        <taxon>Bacteria</taxon>
        <taxon>Bacillati</taxon>
        <taxon>Actinomycetota</taxon>
        <taxon>Actinomycetes</taxon>
        <taxon>Micrococcales</taxon>
        <taxon>Micrococcaceae</taxon>
        <taxon>Paeniglutamicibacter</taxon>
    </lineage>
</organism>
<keyword evidence="3" id="KW-1185">Reference proteome</keyword>
<dbReference type="Gene3D" id="3.30.1540.10">
    <property type="entry name" value="formyl-coa transferase, domain 3"/>
    <property type="match status" value="1"/>
</dbReference>
<dbReference type="PANTHER" id="PTHR48207:SF3">
    <property type="entry name" value="SUCCINATE--HYDROXYMETHYLGLUTARATE COA-TRANSFERASE"/>
    <property type="match status" value="1"/>
</dbReference>
<accession>A0ABS4WA18</accession>
<dbReference type="Gene3D" id="3.40.50.10540">
    <property type="entry name" value="Crotonobetainyl-coa:carnitine coa-transferase, domain 1"/>
    <property type="match status" value="1"/>
</dbReference>
<protein>
    <submittedName>
        <fullName evidence="2">Crotonobetainyl-CoA:carnitine CoA-transferase CaiB-like acyl-CoA transferase</fullName>
    </submittedName>
</protein>
<dbReference type="InterPro" id="IPR050483">
    <property type="entry name" value="CoA-transferase_III_domain"/>
</dbReference>
<evidence type="ECO:0000313" key="3">
    <source>
        <dbReference type="Proteomes" id="UP000766570"/>
    </source>
</evidence>
<evidence type="ECO:0000313" key="2">
    <source>
        <dbReference type="EMBL" id="MBP2373054.1"/>
    </source>
</evidence>
<proteinExistence type="predicted"/>
<dbReference type="SUPFAM" id="SSF89796">
    <property type="entry name" value="CoA-transferase family III (CaiB/BaiF)"/>
    <property type="match status" value="1"/>
</dbReference>